<feature type="compositionally biased region" description="Low complexity" evidence="1">
    <location>
        <begin position="355"/>
        <end position="375"/>
    </location>
</feature>
<feature type="region of interest" description="Disordered" evidence="1">
    <location>
        <begin position="112"/>
        <end position="169"/>
    </location>
</feature>
<organism evidence="2 3">
    <name type="scientific">Crepidotus variabilis</name>
    <dbReference type="NCBI Taxonomy" id="179855"/>
    <lineage>
        <taxon>Eukaryota</taxon>
        <taxon>Fungi</taxon>
        <taxon>Dikarya</taxon>
        <taxon>Basidiomycota</taxon>
        <taxon>Agaricomycotina</taxon>
        <taxon>Agaricomycetes</taxon>
        <taxon>Agaricomycetidae</taxon>
        <taxon>Agaricales</taxon>
        <taxon>Agaricineae</taxon>
        <taxon>Crepidotaceae</taxon>
        <taxon>Crepidotus</taxon>
    </lineage>
</organism>
<proteinExistence type="predicted"/>
<dbReference type="Proteomes" id="UP000807306">
    <property type="component" value="Unassembled WGS sequence"/>
</dbReference>
<feature type="compositionally biased region" description="Basic and acidic residues" evidence="1">
    <location>
        <begin position="12"/>
        <end position="22"/>
    </location>
</feature>
<comment type="caution">
    <text evidence="2">The sequence shown here is derived from an EMBL/GenBank/DDBJ whole genome shotgun (WGS) entry which is preliminary data.</text>
</comment>
<feature type="compositionally biased region" description="Polar residues" evidence="1">
    <location>
        <begin position="32"/>
        <end position="44"/>
    </location>
</feature>
<name>A0A9P6JW79_9AGAR</name>
<sequence>MKPIAFLRNTWKKFDKSSESRDSPSPSGTSRATTRSPASFSSSLRVKVDRVTIEHIGRSSPVPVPPPKDNVSPFHATAPRDRPNHRQLRRVASVSSDTVSLADYPTYLQDPFNSISPSSIPSPSRPSPSPLSPNKTTPLNANGNTFRSNVNDASVTPPHIRPRKTSIQSLRQRHLRLPALDFLPLLELECPHTKDHNASTCSSCSTNAAWPMYGHRDEHSDQNADQSPKRTSPAAIPCSPTDCVFPTAVLSPTRSRGGFYQTLAGSSPHLPYNHNASTHSPQLDTSTHNQLRKDDVDTFPLSLFPSPPPLTIRKKRPSPLVIRPVESMSTLSSTDSTPVGTPTTPRFGPFIQPDSPSGSISSSSSLSRKTSFARSIAIFSPPPTSPPTSPLPDLPGQRSSHQNHSLKTANSCINLRQVSSPRRRLTSSEPIRHGGVPRTIQSPTRQQFSPHSTEMNPGKDIVQFRPRAPSAPAQVDAQVQWGYAF</sequence>
<feature type="compositionally biased region" description="Polar residues" evidence="1">
    <location>
        <begin position="397"/>
        <end position="420"/>
    </location>
</feature>
<evidence type="ECO:0000313" key="3">
    <source>
        <dbReference type="Proteomes" id="UP000807306"/>
    </source>
</evidence>
<feature type="compositionally biased region" description="Polar residues" evidence="1">
    <location>
        <begin position="274"/>
        <end position="289"/>
    </location>
</feature>
<evidence type="ECO:0000313" key="2">
    <source>
        <dbReference type="EMBL" id="KAF9534798.1"/>
    </source>
</evidence>
<feature type="compositionally biased region" description="Polar residues" evidence="1">
    <location>
        <begin position="327"/>
        <end position="344"/>
    </location>
</feature>
<feature type="region of interest" description="Disordered" evidence="1">
    <location>
        <begin position="260"/>
        <end position="458"/>
    </location>
</feature>
<feature type="region of interest" description="Disordered" evidence="1">
    <location>
        <begin position="1"/>
        <end position="95"/>
    </location>
</feature>
<gene>
    <name evidence="2" type="ORF">CPB83DRAFT_888761</name>
</gene>
<feature type="compositionally biased region" description="Polar residues" evidence="1">
    <location>
        <begin position="439"/>
        <end position="455"/>
    </location>
</feature>
<feature type="region of interest" description="Disordered" evidence="1">
    <location>
        <begin position="215"/>
        <end position="237"/>
    </location>
</feature>
<feature type="compositionally biased region" description="Pro residues" evidence="1">
    <location>
        <begin position="380"/>
        <end position="393"/>
    </location>
</feature>
<accession>A0A9P6JW79</accession>
<protein>
    <submittedName>
        <fullName evidence="2">Uncharacterized protein</fullName>
    </submittedName>
</protein>
<keyword evidence="3" id="KW-1185">Reference proteome</keyword>
<dbReference type="EMBL" id="MU157825">
    <property type="protein sequence ID" value="KAF9534798.1"/>
    <property type="molecule type" value="Genomic_DNA"/>
</dbReference>
<dbReference type="AlphaFoldDB" id="A0A9P6JW79"/>
<feature type="compositionally biased region" description="Basic and acidic residues" evidence="1">
    <location>
        <begin position="46"/>
        <end position="57"/>
    </location>
</feature>
<feature type="compositionally biased region" description="Polar residues" evidence="1">
    <location>
        <begin position="134"/>
        <end position="154"/>
    </location>
</feature>
<reference evidence="2" key="1">
    <citation type="submission" date="2020-11" db="EMBL/GenBank/DDBJ databases">
        <authorList>
            <consortium name="DOE Joint Genome Institute"/>
            <person name="Ahrendt S."/>
            <person name="Riley R."/>
            <person name="Andreopoulos W."/>
            <person name="Labutti K."/>
            <person name="Pangilinan J."/>
            <person name="Ruiz-Duenas F.J."/>
            <person name="Barrasa J.M."/>
            <person name="Sanchez-Garcia M."/>
            <person name="Camarero S."/>
            <person name="Miyauchi S."/>
            <person name="Serrano A."/>
            <person name="Linde D."/>
            <person name="Babiker R."/>
            <person name="Drula E."/>
            <person name="Ayuso-Fernandez I."/>
            <person name="Pacheco R."/>
            <person name="Padilla G."/>
            <person name="Ferreira P."/>
            <person name="Barriuso J."/>
            <person name="Kellner H."/>
            <person name="Castanera R."/>
            <person name="Alfaro M."/>
            <person name="Ramirez L."/>
            <person name="Pisabarro A.G."/>
            <person name="Kuo A."/>
            <person name="Tritt A."/>
            <person name="Lipzen A."/>
            <person name="He G."/>
            <person name="Yan M."/>
            <person name="Ng V."/>
            <person name="Cullen D."/>
            <person name="Martin F."/>
            <person name="Rosso M.-N."/>
            <person name="Henrissat B."/>
            <person name="Hibbett D."/>
            <person name="Martinez A.T."/>
            <person name="Grigoriev I.V."/>
        </authorList>
    </citation>
    <scope>NUCLEOTIDE SEQUENCE</scope>
    <source>
        <strain evidence="2">CBS 506.95</strain>
    </source>
</reference>
<evidence type="ECO:0000256" key="1">
    <source>
        <dbReference type="SAM" id="MobiDB-lite"/>
    </source>
</evidence>
<dbReference type="OrthoDB" id="3064491at2759"/>